<dbReference type="AlphaFoldDB" id="A0A1V9ZKC9"/>
<feature type="coiled-coil region" evidence="1">
    <location>
        <begin position="278"/>
        <end position="312"/>
    </location>
</feature>
<keyword evidence="3" id="KW-1185">Reference proteome</keyword>
<dbReference type="STRING" id="1202772.A0A1V9ZKC9"/>
<comment type="caution">
    <text evidence="2">The sequence shown here is derived from an EMBL/GenBank/DDBJ whole genome shotgun (WGS) entry which is preliminary data.</text>
</comment>
<evidence type="ECO:0000256" key="1">
    <source>
        <dbReference type="SAM" id="Coils"/>
    </source>
</evidence>
<feature type="coiled-coil region" evidence="1">
    <location>
        <begin position="619"/>
        <end position="691"/>
    </location>
</feature>
<dbReference type="OrthoDB" id="71317at2759"/>
<protein>
    <submittedName>
        <fullName evidence="2">Uncharacterized protein</fullName>
    </submittedName>
</protein>
<reference evidence="2 3" key="1">
    <citation type="journal article" date="2014" name="Genome Biol. Evol.">
        <title>The secreted proteins of Achlya hypogyna and Thraustotheca clavata identify the ancestral oomycete secretome and reveal gene acquisitions by horizontal gene transfer.</title>
        <authorList>
            <person name="Misner I."/>
            <person name="Blouin N."/>
            <person name="Leonard G."/>
            <person name="Richards T.A."/>
            <person name="Lane C.E."/>
        </authorList>
    </citation>
    <scope>NUCLEOTIDE SEQUENCE [LARGE SCALE GENOMIC DNA]</scope>
    <source>
        <strain evidence="2 3">ATCC 48635</strain>
    </source>
</reference>
<dbReference type="Proteomes" id="UP000243579">
    <property type="component" value="Unassembled WGS sequence"/>
</dbReference>
<dbReference type="EMBL" id="JNBR01000088">
    <property type="protein sequence ID" value="OQR98250.1"/>
    <property type="molecule type" value="Genomic_DNA"/>
</dbReference>
<evidence type="ECO:0000313" key="2">
    <source>
        <dbReference type="EMBL" id="OQR98250.1"/>
    </source>
</evidence>
<gene>
    <name evidence="2" type="ORF">ACHHYP_08919</name>
</gene>
<evidence type="ECO:0000313" key="3">
    <source>
        <dbReference type="Proteomes" id="UP000243579"/>
    </source>
</evidence>
<accession>A0A1V9ZKC9</accession>
<keyword evidence="1" id="KW-0175">Coiled coil</keyword>
<proteinExistence type="predicted"/>
<sequence>MVARAFSAGVLVAAAGYLSTRSLIEQRTADSLLRLEEMRARVNPPVRRPTAKKPLPRHAVEHEYYTNIREGWNSRVFAFRDLVVDALKEHSQFIDLLDALRAAYMRDVVVVRDRLQAHGRDEALAALPSLDLKPLLPLFSPVNCVLKVAPCSDDAIDAAWAQVQSLEEHVAALKAMTAQAAASATAAAADLARMQRLYLREQSTTQSLTGDKKRLEAAIEASAARVASAVRLQYERDQLQAKADAMGSNVALMAAKLAAAERDRDHEMQRRSTVQVALDAATDNAAQLRVREEEATAAVSRLEATIAQLRRDRDVAHFELHQMTLKARSIEEQTRLKYAVDLQVLSSKLAEAQTAPRERLNRMGLLVEDYEMRLAPLFAAYTTARRDVQRQRMELLQLDATAKAHARALEVRAVAAEAAVSALTAQLATAATEAIERHAALARAETSLRLAPLWVCLRLRLERRRDYAFRQLLRQMASARQQAADAQVAQRVVIESDHRLELDAADRRTQAVTNQLRDVTEAMRGLEGRLQEQVLAGKVARSETHLAQRRAVELDIRCKQLETTLELRELACVAEAVVVNGAALAYEDTVAQLLRRLDRQIDIAAQDRRAASHALQVTTDRLEATAAALRDANTELQALNVRYAKCYKRLKQTTDTAKTKAKAASELALDVDALVNQIAALEQKLAGETRRGAMYVEIADSMTKVIHEQTSQLQVLTQRVHLLESITVSPEIAFSAMLQEAAARCLQCAWRARKLRRVRAFKHGIYLQEHNFAVRTLDAEWHKAAQGLHWIQVTQATAASLASLGVNAHCLLGAARWADAKADAAARMLQNTWRLRMARRARGRAVGSAERLQQEQAINQRTLRRSVLRDTISVMDVAKAHMRKLAALGVTARAPDQTRK</sequence>
<organism evidence="2 3">
    <name type="scientific">Achlya hypogyna</name>
    <name type="common">Oomycete</name>
    <name type="synonym">Protoachlya hypogyna</name>
    <dbReference type="NCBI Taxonomy" id="1202772"/>
    <lineage>
        <taxon>Eukaryota</taxon>
        <taxon>Sar</taxon>
        <taxon>Stramenopiles</taxon>
        <taxon>Oomycota</taxon>
        <taxon>Saprolegniomycetes</taxon>
        <taxon>Saprolegniales</taxon>
        <taxon>Achlyaceae</taxon>
        <taxon>Achlya</taxon>
    </lineage>
</organism>
<name>A0A1V9ZKC9_ACHHY</name>